<gene>
    <name evidence="3" type="ORF">JDO7802_02721</name>
</gene>
<evidence type="ECO:0000313" key="4">
    <source>
        <dbReference type="Proteomes" id="UP000049222"/>
    </source>
</evidence>
<dbReference type="RefSeq" id="WP_055086390.1">
    <property type="nucleotide sequence ID" value="NZ_CXSU01000012.1"/>
</dbReference>
<dbReference type="PROSITE" id="PS51318">
    <property type="entry name" value="TAT"/>
    <property type="match status" value="1"/>
</dbReference>
<dbReference type="STRING" id="420998.JDO7802_02721"/>
<keyword evidence="1" id="KW-0732">Signal</keyword>
<feature type="signal peptide" evidence="1">
    <location>
        <begin position="1"/>
        <end position="20"/>
    </location>
</feature>
<reference evidence="3 4" key="1">
    <citation type="submission" date="2015-07" db="EMBL/GenBank/DDBJ databases">
        <authorList>
            <person name="Noorani M."/>
        </authorList>
    </citation>
    <scope>NUCLEOTIDE SEQUENCE [LARGE SCALE GENOMIC DNA]</scope>
    <source>
        <strain evidence="3 4">CECT 7802</strain>
    </source>
</reference>
<dbReference type="InterPro" id="IPR006311">
    <property type="entry name" value="TAT_signal"/>
</dbReference>
<name>A0A0M6YM32_9RHOB</name>
<keyword evidence="4" id="KW-1185">Reference proteome</keyword>
<dbReference type="EMBL" id="CXSU01000012">
    <property type="protein sequence ID" value="CTQ50695.1"/>
    <property type="molecule type" value="Genomic_DNA"/>
</dbReference>
<organism evidence="3 4">
    <name type="scientific">Jannaschia donghaensis</name>
    <dbReference type="NCBI Taxonomy" id="420998"/>
    <lineage>
        <taxon>Bacteria</taxon>
        <taxon>Pseudomonadati</taxon>
        <taxon>Pseudomonadota</taxon>
        <taxon>Alphaproteobacteria</taxon>
        <taxon>Rhodobacterales</taxon>
        <taxon>Roseobacteraceae</taxon>
        <taxon>Jannaschia</taxon>
    </lineage>
</organism>
<dbReference type="OrthoDB" id="7847492at2"/>
<dbReference type="AlphaFoldDB" id="A0A0M6YM32"/>
<dbReference type="InterPro" id="IPR007461">
    <property type="entry name" value="Ysc84_actin-binding"/>
</dbReference>
<dbReference type="Proteomes" id="UP000049222">
    <property type="component" value="Unassembled WGS sequence"/>
</dbReference>
<accession>A0A0M6YM32</accession>
<evidence type="ECO:0000256" key="1">
    <source>
        <dbReference type="SAM" id="SignalP"/>
    </source>
</evidence>
<dbReference type="PROSITE" id="PS51257">
    <property type="entry name" value="PROKAR_LIPOPROTEIN"/>
    <property type="match status" value="1"/>
</dbReference>
<evidence type="ECO:0000313" key="3">
    <source>
        <dbReference type="EMBL" id="CTQ50695.1"/>
    </source>
</evidence>
<protein>
    <recommendedName>
        <fullName evidence="2">Ysc84 actin-binding domain-containing protein</fullName>
    </recommendedName>
</protein>
<feature type="domain" description="Ysc84 actin-binding" evidence="2">
    <location>
        <begin position="98"/>
        <end position="180"/>
    </location>
</feature>
<proteinExistence type="predicted"/>
<dbReference type="Pfam" id="PF04366">
    <property type="entry name" value="Ysc84"/>
    <property type="match status" value="1"/>
</dbReference>
<feature type="chain" id="PRO_5005808087" description="Ysc84 actin-binding domain-containing protein" evidence="1">
    <location>
        <begin position="21"/>
        <end position="185"/>
    </location>
</feature>
<sequence>MTAFSRRRFLAAVSAPLALAACGNGVGGNGADRIDGRVDAAFNFMYNTLPETRTLADKAAGILMMPVVTEAGLGIGGAYGRGALRVNNATVDYYSTTEASVGFQIGGQQYSHALFFMTEPALGNFRTSPGWTAGADLEYAVQANARTLTTDTTALLTPVVAVVFGQAGLLAGASLEGAKYSRIIP</sequence>
<evidence type="ECO:0000259" key="2">
    <source>
        <dbReference type="Pfam" id="PF04366"/>
    </source>
</evidence>